<dbReference type="Gene3D" id="3.30.565.10">
    <property type="entry name" value="Histidine kinase-like ATPase, C-terminal domain"/>
    <property type="match status" value="1"/>
</dbReference>
<dbReference type="GO" id="GO:0006355">
    <property type="term" value="P:regulation of DNA-templated transcription"/>
    <property type="evidence" value="ECO:0007669"/>
    <property type="project" value="InterPro"/>
</dbReference>
<dbReference type="SUPFAM" id="SSF55874">
    <property type="entry name" value="ATPase domain of HSP90 chaperone/DNA topoisomerase II/histidine kinase"/>
    <property type="match status" value="1"/>
</dbReference>
<dbReference type="SMART" id="SM00387">
    <property type="entry name" value="HATPase_c"/>
    <property type="match status" value="1"/>
</dbReference>
<dbReference type="Pfam" id="PF00512">
    <property type="entry name" value="HisKA"/>
    <property type="match status" value="1"/>
</dbReference>
<keyword evidence="6" id="KW-0808">Transferase</keyword>
<accession>A0A0B8PL75</accession>
<comment type="subcellular location">
    <subcellularLocation>
        <location evidence="2">Cytoplasm</location>
    </subcellularLocation>
</comment>
<evidence type="ECO:0000256" key="10">
    <source>
        <dbReference type="ARBA" id="ARBA00022840"/>
    </source>
</evidence>
<dbReference type="GO" id="GO:0000155">
    <property type="term" value="F:phosphorelay sensor kinase activity"/>
    <property type="evidence" value="ECO:0007669"/>
    <property type="project" value="InterPro"/>
</dbReference>
<dbReference type="SMART" id="SM00091">
    <property type="entry name" value="PAS"/>
    <property type="match status" value="1"/>
</dbReference>
<keyword evidence="10" id="KW-0067">ATP-binding</keyword>
<keyword evidence="12" id="KW-0535">Nitrogen fixation</keyword>
<dbReference type="NCBIfam" id="TIGR00229">
    <property type="entry name" value="sensory_box"/>
    <property type="match status" value="1"/>
</dbReference>
<evidence type="ECO:0000256" key="8">
    <source>
        <dbReference type="ARBA" id="ARBA00022777"/>
    </source>
</evidence>
<dbReference type="SUPFAM" id="SSF55785">
    <property type="entry name" value="PYP-like sensor domain (PAS domain)"/>
    <property type="match status" value="1"/>
</dbReference>
<dbReference type="Pfam" id="PF02518">
    <property type="entry name" value="HATPase_c"/>
    <property type="match status" value="1"/>
</dbReference>
<dbReference type="Pfam" id="PF00989">
    <property type="entry name" value="PAS"/>
    <property type="match status" value="1"/>
</dbReference>
<evidence type="ECO:0000259" key="18">
    <source>
        <dbReference type="PROSITE" id="PS50112"/>
    </source>
</evidence>
<evidence type="ECO:0000259" key="17">
    <source>
        <dbReference type="PROSITE" id="PS50109"/>
    </source>
</evidence>
<dbReference type="AlphaFoldDB" id="A0A0B8PL75"/>
<comment type="catalytic activity">
    <reaction evidence="1">
        <text>ATP + protein L-histidine = ADP + protein N-phospho-L-histidine.</text>
        <dbReference type="EC" id="2.7.13.3"/>
    </reaction>
</comment>
<evidence type="ECO:0000313" key="19">
    <source>
        <dbReference type="EMBL" id="GAM63873.1"/>
    </source>
</evidence>
<evidence type="ECO:0000256" key="5">
    <source>
        <dbReference type="ARBA" id="ARBA00022553"/>
    </source>
</evidence>
<protein>
    <recommendedName>
        <fullName evidence="14">Sensory histidine kinase/phosphatase NtrB</fullName>
        <ecNumber evidence="3">2.7.13.3</ecNumber>
    </recommendedName>
    <alternativeName>
        <fullName evidence="15">Nitrogen regulation protein NR(II)</fullName>
    </alternativeName>
    <alternativeName>
        <fullName evidence="16">Nitrogen regulator II</fullName>
    </alternativeName>
</protein>
<dbReference type="FunFam" id="1.10.287.130:FF:000005">
    <property type="entry name" value="Nitrogen regulation histidine kinase"/>
    <property type="match status" value="1"/>
</dbReference>
<evidence type="ECO:0000256" key="1">
    <source>
        <dbReference type="ARBA" id="ARBA00000085"/>
    </source>
</evidence>
<dbReference type="Proteomes" id="UP000031670">
    <property type="component" value="Unassembled WGS sequence"/>
</dbReference>
<dbReference type="CDD" id="cd00130">
    <property type="entry name" value="PAS"/>
    <property type="match status" value="1"/>
</dbReference>
<dbReference type="CDD" id="cd00082">
    <property type="entry name" value="HisKA"/>
    <property type="match status" value="1"/>
</dbReference>
<dbReference type="PANTHER" id="PTHR43065">
    <property type="entry name" value="SENSOR HISTIDINE KINASE"/>
    <property type="match status" value="1"/>
</dbReference>
<evidence type="ECO:0000256" key="7">
    <source>
        <dbReference type="ARBA" id="ARBA00022741"/>
    </source>
</evidence>
<organism evidence="19 20">
    <name type="scientific">Vibrio ishigakensis</name>
    <dbReference type="NCBI Taxonomy" id="1481914"/>
    <lineage>
        <taxon>Bacteria</taxon>
        <taxon>Pseudomonadati</taxon>
        <taxon>Pseudomonadota</taxon>
        <taxon>Gammaproteobacteria</taxon>
        <taxon>Vibrionales</taxon>
        <taxon>Vibrionaceae</taxon>
        <taxon>Vibrio</taxon>
    </lineage>
</organism>
<evidence type="ECO:0000256" key="9">
    <source>
        <dbReference type="ARBA" id="ARBA00022801"/>
    </source>
</evidence>
<dbReference type="InterPro" id="IPR003594">
    <property type="entry name" value="HATPase_dom"/>
</dbReference>
<keyword evidence="8" id="KW-0418">Kinase</keyword>
<dbReference type="FunFam" id="3.30.565.10:FF:000008">
    <property type="entry name" value="Nitrogen regulation histidine kinase"/>
    <property type="match status" value="1"/>
</dbReference>
<evidence type="ECO:0000256" key="11">
    <source>
        <dbReference type="ARBA" id="ARBA00023012"/>
    </source>
</evidence>
<gene>
    <name evidence="19" type="ORF">JCM19232_2283</name>
</gene>
<dbReference type="Gene3D" id="3.30.450.20">
    <property type="entry name" value="PAS domain"/>
    <property type="match status" value="1"/>
</dbReference>
<dbReference type="InterPro" id="IPR035965">
    <property type="entry name" value="PAS-like_dom_sf"/>
</dbReference>
<evidence type="ECO:0000313" key="20">
    <source>
        <dbReference type="Proteomes" id="UP000031670"/>
    </source>
</evidence>
<evidence type="ECO:0000256" key="12">
    <source>
        <dbReference type="ARBA" id="ARBA00023231"/>
    </source>
</evidence>
<evidence type="ECO:0000256" key="4">
    <source>
        <dbReference type="ARBA" id="ARBA00022490"/>
    </source>
</evidence>
<dbReference type="PROSITE" id="PS50109">
    <property type="entry name" value="HIS_KIN"/>
    <property type="match status" value="1"/>
</dbReference>
<dbReference type="Gene3D" id="1.10.287.130">
    <property type="match status" value="1"/>
</dbReference>
<proteinExistence type="predicted"/>
<evidence type="ECO:0000256" key="6">
    <source>
        <dbReference type="ARBA" id="ARBA00022679"/>
    </source>
</evidence>
<keyword evidence="7" id="KW-0547">Nucleotide-binding</keyword>
<feature type="domain" description="PAS" evidence="18">
    <location>
        <begin position="2"/>
        <end position="47"/>
    </location>
</feature>
<dbReference type="PANTHER" id="PTHR43065:SF16">
    <property type="entry name" value="SENSORY HISTIDINE KINASE_PHOSPHATASE NTRB"/>
    <property type="match status" value="1"/>
</dbReference>
<reference evidence="19 20" key="1">
    <citation type="submission" date="2015-01" db="EMBL/GenBank/DDBJ databases">
        <title>Vibrio sp. C5 JCM 19232 whole genome shotgun sequence.</title>
        <authorList>
            <person name="Sawabe T."/>
            <person name="Meirelles P."/>
            <person name="Feng G."/>
            <person name="Sayaka M."/>
            <person name="Hattori M."/>
            <person name="Ohkuma M."/>
        </authorList>
    </citation>
    <scope>NUCLEOTIDE SEQUENCE [LARGE SCALE GENOMIC DNA]</scope>
    <source>
        <strain evidence="19 20">JCM19232</strain>
    </source>
</reference>
<dbReference type="EC" id="2.7.13.3" evidence="3"/>
<evidence type="ECO:0000256" key="14">
    <source>
        <dbReference type="ARBA" id="ARBA00039567"/>
    </source>
</evidence>
<dbReference type="SMART" id="SM00388">
    <property type="entry name" value="HisKA"/>
    <property type="match status" value="1"/>
</dbReference>
<keyword evidence="4" id="KW-0963">Cytoplasm</keyword>
<dbReference type="PROSITE" id="PS50112">
    <property type="entry name" value="PAS"/>
    <property type="match status" value="1"/>
</dbReference>
<evidence type="ECO:0000256" key="15">
    <source>
        <dbReference type="ARBA" id="ARBA00042313"/>
    </source>
</evidence>
<dbReference type="InterPro" id="IPR036890">
    <property type="entry name" value="HATPase_C_sf"/>
</dbReference>
<dbReference type="InterPro" id="IPR000014">
    <property type="entry name" value="PAS"/>
</dbReference>
<dbReference type="InterPro" id="IPR013767">
    <property type="entry name" value="PAS_fold"/>
</dbReference>
<evidence type="ECO:0000256" key="16">
    <source>
        <dbReference type="ARBA" id="ARBA00043094"/>
    </source>
</evidence>
<evidence type="ECO:0000256" key="13">
    <source>
        <dbReference type="ARBA" id="ARBA00037696"/>
    </source>
</evidence>
<dbReference type="RefSeq" id="WP_261834473.1">
    <property type="nucleotide sequence ID" value="NZ_AP024881.1"/>
</dbReference>
<dbReference type="InterPro" id="IPR003661">
    <property type="entry name" value="HisK_dim/P_dom"/>
</dbReference>
<comment type="function">
    <text evidence="13">Member of the two-component regulatory system NtrB/NtrC, which controls expression of the nitrogen-regulated (ntr) genes in response to nitrogen limitation. Under conditions of nitrogen limitation, NtrB autophosphorylates and transfers the phosphoryl group to NtrC. In the presence of nitrogen, acts as a phosphatase that dephosphorylates and inactivates NtrC.</text>
</comment>
<dbReference type="NCBIfam" id="NF008293">
    <property type="entry name" value="PRK11073.1"/>
    <property type="match status" value="1"/>
</dbReference>
<sequence length="351" mass="39184">MNKPLAETILEQLVTATLLIDESLNIVYLNPAAEQLLGYSKSRCIDQLLPSLIEHSSIDFSLFEQPLISGQSITDSDVTFVVDGKPLLLELTISPVSWSKQLMLLVELKQVDQQRRLNQELNQHAQQQAAKLLVRSLAHEIKNPLGGLRGAAQLLEKMLPSDSLREYTQIIIEQADRLRNLVDRLLGPQRPGTKKPENVHLILEKVRQLVELESHNKIQVVRDYDPSLPDIVMDSEQIEQSLLNIVSNAAQILQGRSDGEIVLTTRTEHQVNIHGKRVKLAARIEVTDNGPGIPAELVDTLFYPMVSGREGGTGLGLSISQNLIDQHQGKIDVNSWPGKTTFTVYLPILDY</sequence>
<feature type="domain" description="Histidine kinase" evidence="17">
    <location>
        <begin position="136"/>
        <end position="350"/>
    </location>
</feature>
<dbReference type="SUPFAM" id="SSF47384">
    <property type="entry name" value="Homodimeric domain of signal transducing histidine kinase"/>
    <property type="match status" value="1"/>
</dbReference>
<dbReference type="InterPro" id="IPR036097">
    <property type="entry name" value="HisK_dim/P_sf"/>
</dbReference>
<dbReference type="GO" id="GO:0016787">
    <property type="term" value="F:hydrolase activity"/>
    <property type="evidence" value="ECO:0007669"/>
    <property type="project" value="UniProtKB-KW"/>
</dbReference>
<keyword evidence="5" id="KW-0597">Phosphoprotein</keyword>
<dbReference type="InterPro" id="IPR005467">
    <property type="entry name" value="His_kinase_dom"/>
</dbReference>
<name>A0A0B8PL75_9VIBR</name>
<dbReference type="GO" id="GO:0005524">
    <property type="term" value="F:ATP binding"/>
    <property type="evidence" value="ECO:0007669"/>
    <property type="project" value="UniProtKB-KW"/>
</dbReference>
<keyword evidence="9" id="KW-0378">Hydrolase</keyword>
<dbReference type="GO" id="GO:0005737">
    <property type="term" value="C:cytoplasm"/>
    <property type="evidence" value="ECO:0007669"/>
    <property type="project" value="UniProtKB-SubCell"/>
</dbReference>
<evidence type="ECO:0000256" key="3">
    <source>
        <dbReference type="ARBA" id="ARBA00012438"/>
    </source>
</evidence>
<dbReference type="InterPro" id="IPR004358">
    <property type="entry name" value="Sig_transdc_His_kin-like_C"/>
</dbReference>
<dbReference type="EMBL" id="BBSA01000010">
    <property type="protein sequence ID" value="GAM63873.1"/>
    <property type="molecule type" value="Genomic_DNA"/>
</dbReference>
<evidence type="ECO:0000256" key="2">
    <source>
        <dbReference type="ARBA" id="ARBA00004496"/>
    </source>
</evidence>
<dbReference type="PRINTS" id="PR00344">
    <property type="entry name" value="BCTRLSENSOR"/>
</dbReference>
<comment type="caution">
    <text evidence="19">The sequence shown here is derived from an EMBL/GenBank/DDBJ whole genome shotgun (WGS) entry which is preliminary data.</text>
</comment>
<keyword evidence="11" id="KW-0902">Two-component regulatory system</keyword>
<reference evidence="19 20" key="2">
    <citation type="submission" date="2015-01" db="EMBL/GenBank/DDBJ databases">
        <authorList>
            <consortium name="NBRP consortium"/>
            <person name="Sawabe T."/>
            <person name="Meirelles P."/>
            <person name="Feng G."/>
            <person name="Sayaka M."/>
            <person name="Hattori M."/>
            <person name="Ohkuma M."/>
        </authorList>
    </citation>
    <scope>NUCLEOTIDE SEQUENCE [LARGE SCALE GENOMIC DNA]</scope>
    <source>
        <strain evidence="19 20">JCM19232</strain>
    </source>
</reference>